<accession>A0A9P3PID0</accession>
<evidence type="ECO:0000256" key="1">
    <source>
        <dbReference type="PROSITE-ProRule" id="PRU00047"/>
    </source>
</evidence>
<feature type="compositionally biased region" description="Polar residues" evidence="3">
    <location>
        <begin position="7"/>
        <end position="18"/>
    </location>
</feature>
<organism evidence="6 7">
    <name type="scientific">Lyophyllum shimeji</name>
    <name type="common">Hon-shimeji</name>
    <name type="synonym">Tricholoma shimeji</name>
    <dbReference type="NCBI Taxonomy" id="47721"/>
    <lineage>
        <taxon>Eukaryota</taxon>
        <taxon>Fungi</taxon>
        <taxon>Dikarya</taxon>
        <taxon>Basidiomycota</taxon>
        <taxon>Agaricomycotina</taxon>
        <taxon>Agaricomycetes</taxon>
        <taxon>Agaricomycetidae</taxon>
        <taxon>Agaricales</taxon>
        <taxon>Tricholomatineae</taxon>
        <taxon>Lyophyllaceae</taxon>
        <taxon>Lyophyllum</taxon>
    </lineage>
</organism>
<keyword evidence="1" id="KW-0479">Metal-binding</keyword>
<evidence type="ECO:0000313" key="6">
    <source>
        <dbReference type="EMBL" id="GLB36500.1"/>
    </source>
</evidence>
<proteinExistence type="predicted"/>
<dbReference type="PANTHER" id="PTHR48038:SF1">
    <property type="entry name" value="RIBONUCLEOPROTEIN RB97D"/>
    <property type="match status" value="1"/>
</dbReference>
<dbReference type="Gene3D" id="3.30.70.330">
    <property type="match status" value="1"/>
</dbReference>
<dbReference type="InterPro" id="IPR035979">
    <property type="entry name" value="RBD_domain_sf"/>
</dbReference>
<feature type="region of interest" description="Disordered" evidence="3">
    <location>
        <begin position="184"/>
        <end position="437"/>
    </location>
</feature>
<feature type="domain" description="RRM" evidence="4">
    <location>
        <begin position="84"/>
        <end position="154"/>
    </location>
</feature>
<keyword evidence="7" id="KW-1185">Reference proteome</keyword>
<feature type="compositionally biased region" description="Basic and acidic residues" evidence="3">
    <location>
        <begin position="372"/>
        <end position="381"/>
    </location>
</feature>
<evidence type="ECO:0000313" key="7">
    <source>
        <dbReference type="Proteomes" id="UP001063166"/>
    </source>
</evidence>
<reference evidence="6" key="1">
    <citation type="submission" date="2022-07" db="EMBL/GenBank/DDBJ databases">
        <title>The genome of Lyophyllum shimeji provides insight into the initial evolution of ectomycorrhizal fungal genome.</title>
        <authorList>
            <person name="Kobayashi Y."/>
            <person name="Shibata T."/>
            <person name="Hirakawa H."/>
            <person name="Shigenobu S."/>
            <person name="Nishiyama T."/>
            <person name="Yamada A."/>
            <person name="Hasebe M."/>
            <person name="Kawaguchi M."/>
        </authorList>
    </citation>
    <scope>NUCLEOTIDE SEQUENCE</scope>
    <source>
        <strain evidence="6">AT787</strain>
    </source>
</reference>
<sequence length="437" mass="48608">MAPPTNDVDQNTAQQDNWGPQEDQAMGPGGIAEPANGASMPADDDRALGQGPDNPEYPRGSSVSAVSVSEGKDVTFREKQVKPNKVYIGGLPEHTQQEDLQNCFGKIGNIVNIELKVGYGFVEFDTREAAEESVAKYHEGYFMGNKIRVELSRGGGRTAKYAGDPGACFKCGQMGHWARECPNHTGVVTRRPNNMPPRDDTGMGRLPPRDVRYDYPPPRDYRRPPSPREYRDYPPPPPPPGRGREFDDYRRAPPPMDRERYPPPPPPDYRGRYPPPPDPGYRGYGGPPPPPPPPGYYDRYDRRPVERYPPGYPPPGGRARTPPRYREDFERLPPNRDYDYRGRPPSPPPHARYDDYRPGPAEPVPPGRYKRRSESPPRSYDHPYPGGPGYGNSYSGGPPSGPPGGPPPPGPPQRGGPPRDYVPPRNGLEANPGYRRH</sequence>
<dbReference type="Proteomes" id="UP001063166">
    <property type="component" value="Unassembled WGS sequence"/>
</dbReference>
<feature type="compositionally biased region" description="Pro residues" evidence="3">
    <location>
        <begin position="262"/>
        <end position="279"/>
    </location>
</feature>
<evidence type="ECO:0000259" key="4">
    <source>
        <dbReference type="PROSITE" id="PS50102"/>
    </source>
</evidence>
<dbReference type="SMART" id="SM00360">
    <property type="entry name" value="RRM"/>
    <property type="match status" value="1"/>
</dbReference>
<dbReference type="GO" id="GO:0008270">
    <property type="term" value="F:zinc ion binding"/>
    <property type="evidence" value="ECO:0007669"/>
    <property type="project" value="UniProtKB-KW"/>
</dbReference>
<feature type="compositionally biased region" description="Basic and acidic residues" evidence="3">
    <location>
        <begin position="324"/>
        <end position="342"/>
    </location>
</feature>
<gene>
    <name evidence="6" type="ORF">LshimejAT787_0307880</name>
</gene>
<dbReference type="OrthoDB" id="1099063at2759"/>
<dbReference type="Pfam" id="PF00098">
    <property type="entry name" value="zf-CCHC"/>
    <property type="match status" value="1"/>
</dbReference>
<keyword evidence="1" id="KW-0862">Zinc</keyword>
<feature type="compositionally biased region" description="Basic and acidic residues" evidence="3">
    <location>
        <begin position="242"/>
        <end position="261"/>
    </location>
</feature>
<dbReference type="InterPro" id="IPR001878">
    <property type="entry name" value="Znf_CCHC"/>
</dbReference>
<dbReference type="Gene3D" id="4.10.60.10">
    <property type="entry name" value="Zinc finger, CCHC-type"/>
    <property type="match status" value="1"/>
</dbReference>
<protein>
    <submittedName>
        <fullName evidence="6">Zinc knuckle</fullName>
    </submittedName>
</protein>
<dbReference type="Pfam" id="PF00076">
    <property type="entry name" value="RRM_1"/>
    <property type="match status" value="1"/>
</dbReference>
<dbReference type="SMART" id="SM00343">
    <property type="entry name" value="ZnF_C2HC"/>
    <property type="match status" value="1"/>
</dbReference>
<feature type="compositionally biased region" description="Pro residues" evidence="3">
    <location>
        <begin position="399"/>
        <end position="415"/>
    </location>
</feature>
<dbReference type="PROSITE" id="PS50158">
    <property type="entry name" value="ZF_CCHC"/>
    <property type="match status" value="1"/>
</dbReference>
<dbReference type="EMBL" id="BRPK01000003">
    <property type="protein sequence ID" value="GLB36500.1"/>
    <property type="molecule type" value="Genomic_DNA"/>
</dbReference>
<feature type="compositionally biased region" description="Pro residues" evidence="3">
    <location>
        <begin position="286"/>
        <end position="295"/>
    </location>
</feature>
<dbReference type="SUPFAM" id="SSF54928">
    <property type="entry name" value="RNA-binding domain, RBD"/>
    <property type="match status" value="1"/>
</dbReference>
<dbReference type="GO" id="GO:0003723">
    <property type="term" value="F:RNA binding"/>
    <property type="evidence" value="ECO:0007669"/>
    <property type="project" value="UniProtKB-UniRule"/>
</dbReference>
<dbReference type="PROSITE" id="PS50102">
    <property type="entry name" value="RRM"/>
    <property type="match status" value="1"/>
</dbReference>
<evidence type="ECO:0000256" key="3">
    <source>
        <dbReference type="SAM" id="MobiDB-lite"/>
    </source>
</evidence>
<evidence type="ECO:0000256" key="2">
    <source>
        <dbReference type="PROSITE-ProRule" id="PRU00176"/>
    </source>
</evidence>
<dbReference type="AlphaFoldDB" id="A0A9P3PID0"/>
<keyword evidence="1" id="KW-0863">Zinc-finger</keyword>
<name>A0A9P3PID0_LYOSH</name>
<dbReference type="PANTHER" id="PTHR48038">
    <property type="entry name" value="RIBONUCLEOPROTEIN RB97D"/>
    <property type="match status" value="1"/>
</dbReference>
<keyword evidence="2" id="KW-0694">RNA-binding</keyword>
<feature type="domain" description="CCHC-type" evidence="5">
    <location>
        <begin position="168"/>
        <end position="183"/>
    </location>
</feature>
<dbReference type="InterPro" id="IPR012677">
    <property type="entry name" value="Nucleotide-bd_a/b_plait_sf"/>
</dbReference>
<feature type="compositionally biased region" description="Basic and acidic residues" evidence="3">
    <location>
        <begin position="197"/>
        <end position="232"/>
    </location>
</feature>
<dbReference type="InterPro" id="IPR000504">
    <property type="entry name" value="RRM_dom"/>
</dbReference>
<dbReference type="CDD" id="cd00590">
    <property type="entry name" value="RRM_SF"/>
    <property type="match status" value="1"/>
</dbReference>
<feature type="region of interest" description="Disordered" evidence="3">
    <location>
        <begin position="1"/>
        <end position="75"/>
    </location>
</feature>
<comment type="caution">
    <text evidence="6">The sequence shown here is derived from an EMBL/GenBank/DDBJ whole genome shotgun (WGS) entry which is preliminary data.</text>
</comment>
<evidence type="ECO:0000259" key="5">
    <source>
        <dbReference type="PROSITE" id="PS50158"/>
    </source>
</evidence>